<feature type="domain" description="Phospholipid/glycerol acyltransferase" evidence="1">
    <location>
        <begin position="57"/>
        <end position="186"/>
    </location>
</feature>
<dbReference type="Proteomes" id="UP000530660">
    <property type="component" value="Unassembled WGS sequence"/>
</dbReference>
<dbReference type="CDD" id="cd07990">
    <property type="entry name" value="LPLAT_LCLAT1-like"/>
    <property type="match status" value="1"/>
</dbReference>
<organism evidence="2 3">
    <name type="scientific">Cyanidiococcus yangmingshanensis</name>
    <dbReference type="NCBI Taxonomy" id="2690220"/>
    <lineage>
        <taxon>Eukaryota</taxon>
        <taxon>Rhodophyta</taxon>
        <taxon>Bangiophyceae</taxon>
        <taxon>Cyanidiales</taxon>
        <taxon>Cyanidiaceae</taxon>
        <taxon>Cyanidiococcus</taxon>
    </lineage>
</organism>
<comment type="caution">
    <text evidence="2">The sequence shown here is derived from an EMBL/GenBank/DDBJ whole genome shotgun (WGS) entry which is preliminary data.</text>
</comment>
<keyword evidence="2" id="KW-0012">Acyltransferase</keyword>
<reference evidence="2 3" key="1">
    <citation type="journal article" date="2020" name="J. Phycol.">
        <title>Comparative genome analysis reveals Cyanidiococcus gen. nov., a new extremophilic red algal genus sister to Cyanidioschyzon (Cyanidioschyzonaceae, Rhodophyta).</title>
        <authorList>
            <person name="Liu S.-L."/>
            <person name="Chiang Y.-R."/>
            <person name="Yoon H.S."/>
            <person name="Fu H.-Y."/>
        </authorList>
    </citation>
    <scope>NUCLEOTIDE SEQUENCE [LARGE SCALE GENOMIC DNA]</scope>
    <source>
        <strain evidence="2 3">THAL066</strain>
    </source>
</reference>
<gene>
    <name evidence="2" type="primary">AGPAT5</name>
    <name evidence="2" type="ORF">F1559_000459</name>
</gene>
<dbReference type="PANTHER" id="PTHR10983">
    <property type="entry name" value="1-ACYLGLYCEROL-3-PHOSPHATE ACYLTRANSFERASE-RELATED"/>
    <property type="match status" value="1"/>
</dbReference>
<keyword evidence="2" id="KW-0808">Transferase</keyword>
<name>A0A7J7IGI8_9RHOD</name>
<dbReference type="AlphaFoldDB" id="A0A7J7IGI8"/>
<evidence type="ECO:0000313" key="3">
    <source>
        <dbReference type="Proteomes" id="UP000530660"/>
    </source>
</evidence>
<dbReference type="SUPFAM" id="SSF69593">
    <property type="entry name" value="Glycerol-3-phosphate (1)-acyltransferase"/>
    <property type="match status" value="1"/>
</dbReference>
<keyword evidence="3" id="KW-1185">Reference proteome</keyword>
<evidence type="ECO:0000313" key="2">
    <source>
        <dbReference type="EMBL" id="KAF6001637.1"/>
    </source>
</evidence>
<protein>
    <submittedName>
        <fullName evidence="2">Acyltransferase</fullName>
    </submittedName>
</protein>
<dbReference type="OrthoDB" id="189226at2759"/>
<dbReference type="InterPro" id="IPR002123">
    <property type="entry name" value="Plipid/glycerol_acylTrfase"/>
</dbReference>
<dbReference type="GO" id="GO:0012505">
    <property type="term" value="C:endomembrane system"/>
    <property type="evidence" value="ECO:0007669"/>
    <property type="project" value="TreeGrafter"/>
</dbReference>
<sequence length="280" mass="30976">MRRSELLHWGQAIRQVRSAIRAHGLRLWVEALVTWAETVGGLELLVTGDDMRPDESCIVLANHRSWVDSLIVFCLAVNAGRAGDFRFLGKRSLANLPIIGLAAKLTGGVLFISRNYARDEAKMQRTYRQLTYRRAPFWFTIFPEGTRLNAEEKLKQAREYYHRVRAERSSAEAVQLGRCQRGCGVASARSGWATGGAALLLSAAGERIPTGGSRSASGPWCSLRLYDLLRESGFEWIVTTSRMGATTNSSRSLFESLPFCRTTTFSSACSCAEDTNESAA</sequence>
<evidence type="ECO:0000259" key="1">
    <source>
        <dbReference type="SMART" id="SM00563"/>
    </source>
</evidence>
<dbReference type="PANTHER" id="PTHR10983:SF16">
    <property type="entry name" value="LYSOCARDIOLIPIN ACYLTRANSFERASE 1"/>
    <property type="match status" value="1"/>
</dbReference>
<dbReference type="Pfam" id="PF01553">
    <property type="entry name" value="Acyltransferase"/>
    <property type="match status" value="1"/>
</dbReference>
<dbReference type="GO" id="GO:0016746">
    <property type="term" value="F:acyltransferase activity"/>
    <property type="evidence" value="ECO:0007669"/>
    <property type="project" value="UniProtKB-KW"/>
</dbReference>
<dbReference type="SMART" id="SM00563">
    <property type="entry name" value="PlsC"/>
    <property type="match status" value="1"/>
</dbReference>
<accession>A0A7J7IGI8</accession>
<dbReference type="EMBL" id="VWRR01000013">
    <property type="protein sequence ID" value="KAF6001637.1"/>
    <property type="molecule type" value="Genomic_DNA"/>
</dbReference>
<proteinExistence type="predicted"/>